<dbReference type="KEGG" id="clus:A9F13_21g00638"/>
<dbReference type="EMBL" id="LYUB02000021">
    <property type="protein sequence ID" value="OVF06236.1"/>
    <property type="molecule type" value="Genomic_DNA"/>
</dbReference>
<feature type="compositionally biased region" description="Low complexity" evidence="1">
    <location>
        <begin position="168"/>
        <end position="184"/>
    </location>
</feature>
<gene>
    <name evidence="2" type="ORF">A9F13_21g00638</name>
</gene>
<proteinExistence type="predicted"/>
<evidence type="ECO:0000313" key="2">
    <source>
        <dbReference type="EMBL" id="OVF06236.1"/>
    </source>
</evidence>
<feature type="region of interest" description="Disordered" evidence="1">
    <location>
        <begin position="1"/>
        <end position="21"/>
    </location>
</feature>
<feature type="region of interest" description="Disordered" evidence="1">
    <location>
        <begin position="414"/>
        <end position="447"/>
    </location>
</feature>
<dbReference type="Proteomes" id="UP000195602">
    <property type="component" value="Unassembled WGS sequence"/>
</dbReference>
<feature type="compositionally biased region" description="Low complexity" evidence="1">
    <location>
        <begin position="418"/>
        <end position="433"/>
    </location>
</feature>
<organism evidence="2 3">
    <name type="scientific">Clavispora lusitaniae</name>
    <name type="common">Candida lusitaniae</name>
    <dbReference type="NCBI Taxonomy" id="36911"/>
    <lineage>
        <taxon>Eukaryota</taxon>
        <taxon>Fungi</taxon>
        <taxon>Dikarya</taxon>
        <taxon>Ascomycota</taxon>
        <taxon>Saccharomycotina</taxon>
        <taxon>Pichiomycetes</taxon>
        <taxon>Metschnikowiaceae</taxon>
        <taxon>Clavispora</taxon>
    </lineage>
</organism>
<feature type="compositionally biased region" description="Basic residues" evidence="1">
    <location>
        <begin position="649"/>
        <end position="663"/>
    </location>
</feature>
<comment type="caution">
    <text evidence="2">The sequence shown here is derived from an EMBL/GenBank/DDBJ whole genome shotgun (WGS) entry which is preliminary data.</text>
</comment>
<protein>
    <submittedName>
        <fullName evidence="2">Uncharacterized protein</fullName>
    </submittedName>
</protein>
<dbReference type="AlphaFoldDB" id="A0AA91PVQ0"/>
<sequence length="663" mass="72837">MAVSPQYSRRVSFNNLSPEEPVSTNLQHPYGSHLVQAAEAAVDFSKVFGNYTFSRKRVRLPDPPAHSILRNRLSPAQLSSNIEHALSEGTSFHGDLNDLAANPPKNVPRSELARVVDAVENGNATSADNLDGNAIDPNDDASYDTNDNATGVDNSQADTSAVGQNGESMANGDSASGSSASTNASRRKSYSGMTNEELMALDPQYAPARHSDLGSFKFDSPTTAPPPSRRMSAPAISIPRAKQVIYPSSNENNYRAVSLTSKHAEYDRVSEPRTLLTFLSGRKHTWNSLDWLLLSGHQVSQVQPFLVDGDHLVVAALVPLKFVQASDSRRAHSPEQHLCARCDHLLDYIVASLPSGLRVKVTVELVLDEAPEPMVKKPLVGTKYMLYHVFRQYQPTLVVVGNKSTNLNFRYPLRRSRPSQSQQQAQSNSKSTSVPALVPSSQPHEREPERYLCKLSSFLIRHSPVPVILVGNRTVFHRRLSHSPQIQVTFCDDGTQPSKSILDVPTNGSRKNSAVSDASIESFCGQDDVSSGSAETADSLARTVAALSTSSDPSRFQDMVAAISSASASESRHYLELVRERGVDALPRIVIESKAHQAFMEGATKERSRNRGSVYKVKSLISYNEEDEKKNVKMIKKKAQAQTQTPSQQKKRRSFLQKLHLKK</sequence>
<name>A0AA91PVQ0_CLALS</name>
<accession>A0AA91PVQ0</accession>
<evidence type="ECO:0000256" key="1">
    <source>
        <dbReference type="SAM" id="MobiDB-lite"/>
    </source>
</evidence>
<reference evidence="2 3" key="1">
    <citation type="submission" date="2017-04" db="EMBL/GenBank/DDBJ databases">
        <title>Draft genome of the yeast Clavispora lusitaniae type strain CBS 6936.</title>
        <authorList>
            <person name="Durrens P."/>
            <person name="Klopp C."/>
            <person name="Biteau N."/>
            <person name="Fitton-Ouhabi V."/>
            <person name="Dementhon K."/>
            <person name="Accoceberry I."/>
            <person name="Sherman D.J."/>
            <person name="Noel T."/>
        </authorList>
    </citation>
    <scope>NUCLEOTIDE SEQUENCE [LARGE SCALE GENOMIC DNA]</scope>
    <source>
        <strain evidence="2 3">CBS 6936</strain>
    </source>
</reference>
<evidence type="ECO:0000313" key="3">
    <source>
        <dbReference type="Proteomes" id="UP000195602"/>
    </source>
</evidence>
<feature type="compositionally biased region" description="Polar residues" evidence="1">
    <location>
        <begin position="143"/>
        <end position="167"/>
    </location>
</feature>
<feature type="region of interest" description="Disordered" evidence="1">
    <location>
        <begin position="123"/>
        <end position="192"/>
    </location>
</feature>
<dbReference type="OMA" id="DHLFKQY"/>
<feature type="region of interest" description="Disordered" evidence="1">
    <location>
        <begin position="633"/>
        <end position="663"/>
    </location>
</feature>
<feature type="region of interest" description="Disordered" evidence="1">
    <location>
        <begin position="210"/>
        <end position="234"/>
    </location>
</feature>